<gene>
    <name evidence="8" type="ORF">BV133_2531</name>
    <name evidence="9" type="ORF">BVIRIDIS_16400</name>
</gene>
<sequence>MPLLPDHSEPSGPVRRRSDRGNRPDRARPLGTPPAHDFNRPHAYKPEAEPELFAGVLQRRFGAFLVDACIIIAPIVALSLVFTVFGVLTLGLGFVLLWLLGPIAVGWALFYTAMTLGGPFSATVGMRMNGLEMRTWYGAKVYPLLACVHLIALYISVSALTPLVLAVGLFNGRRRLLHDFICGMVMINTVPRSMELVIRR</sequence>
<dbReference type="Proteomes" id="UP000065734">
    <property type="component" value="Chromosome I"/>
</dbReference>
<evidence type="ECO:0000313" key="9">
    <source>
        <dbReference type="EMBL" id="CUU42626.1"/>
    </source>
</evidence>
<reference evidence="9" key="2">
    <citation type="submission" date="2015-11" db="EMBL/GenBank/DDBJ databases">
        <authorList>
            <person name="Zhang Y."/>
            <person name="Guo Z."/>
        </authorList>
    </citation>
    <scope>NUCLEOTIDE SEQUENCE</scope>
    <source>
        <strain evidence="9">1</strain>
    </source>
</reference>
<dbReference type="InterPro" id="IPR010432">
    <property type="entry name" value="RDD"/>
</dbReference>
<dbReference type="STRING" id="1079.BVIR_2195"/>
<dbReference type="AlphaFoldDB" id="A0A0H5BG77"/>
<reference evidence="8" key="1">
    <citation type="journal article" date="2015" name="Genome Announc.">
        <title>Complete Genome Sequence of the Bacteriochlorophyll b-Producing Photosynthetic Bacterium Blastochloris viridis.</title>
        <authorList>
            <person name="Tsukatani Y."/>
            <person name="Hirose Y."/>
            <person name="Harada J."/>
            <person name="Misawa N."/>
            <person name="Mori K."/>
            <person name="Inoue K."/>
            <person name="Tamiaki H."/>
        </authorList>
    </citation>
    <scope>NUCLEOTIDE SEQUENCE [LARGE SCALE GENOMIC DNA]</scope>
    <source>
        <strain evidence="8">DSM 133</strain>
    </source>
</reference>
<dbReference type="Pfam" id="PF06271">
    <property type="entry name" value="RDD"/>
    <property type="match status" value="1"/>
</dbReference>
<feature type="transmembrane region" description="Helical" evidence="6">
    <location>
        <begin position="94"/>
        <end position="120"/>
    </location>
</feature>
<feature type="compositionally biased region" description="Basic and acidic residues" evidence="5">
    <location>
        <begin position="19"/>
        <end position="28"/>
    </location>
</feature>
<feature type="transmembrane region" description="Helical" evidence="6">
    <location>
        <begin position="141"/>
        <end position="170"/>
    </location>
</feature>
<evidence type="ECO:0000256" key="3">
    <source>
        <dbReference type="ARBA" id="ARBA00022989"/>
    </source>
</evidence>
<evidence type="ECO:0000313" key="8">
    <source>
        <dbReference type="EMBL" id="BAS00125.1"/>
    </source>
</evidence>
<keyword evidence="4 6" id="KW-0472">Membrane</keyword>
<evidence type="ECO:0000256" key="1">
    <source>
        <dbReference type="ARBA" id="ARBA00004141"/>
    </source>
</evidence>
<evidence type="ECO:0000256" key="2">
    <source>
        <dbReference type="ARBA" id="ARBA00022692"/>
    </source>
</evidence>
<organism evidence="9 10">
    <name type="scientific">Blastochloris viridis</name>
    <name type="common">Rhodopseudomonas viridis</name>
    <dbReference type="NCBI Taxonomy" id="1079"/>
    <lineage>
        <taxon>Bacteria</taxon>
        <taxon>Pseudomonadati</taxon>
        <taxon>Pseudomonadota</taxon>
        <taxon>Alphaproteobacteria</taxon>
        <taxon>Hyphomicrobiales</taxon>
        <taxon>Blastochloridaceae</taxon>
        <taxon>Blastochloris</taxon>
    </lineage>
</organism>
<reference evidence="10" key="3">
    <citation type="journal article" date="2016" name="Genome Announc.">
        <title>Revised genome sequence of the purple photosynthetic bacterium Blastochloris viridis.</title>
        <authorList>
            <person name="Liu L.N."/>
            <person name="Faulkner M."/>
            <person name="Liu X."/>
            <person name="Huang F."/>
            <person name="Darby A.C."/>
            <person name="Hall N."/>
        </authorList>
    </citation>
    <scope>NUCLEOTIDE SEQUENCE [LARGE SCALE GENOMIC DNA]</scope>
    <source>
        <strain evidence="10">ATCC 19567 / DSM 133 / F</strain>
    </source>
</reference>
<feature type="region of interest" description="Disordered" evidence="5">
    <location>
        <begin position="1"/>
        <end position="41"/>
    </location>
</feature>
<dbReference type="RefSeq" id="WP_082417001.1">
    <property type="nucleotide sequence ID" value="NZ_AP014854.2"/>
</dbReference>
<name>A0A0H5BG77_BLAVI</name>
<dbReference type="EMBL" id="LN907867">
    <property type="protein sequence ID" value="CUU42626.1"/>
    <property type="molecule type" value="Genomic_DNA"/>
</dbReference>
<evidence type="ECO:0000256" key="6">
    <source>
        <dbReference type="SAM" id="Phobius"/>
    </source>
</evidence>
<keyword evidence="3 6" id="KW-1133">Transmembrane helix</keyword>
<dbReference type="KEGG" id="bvr:BVIR_2195"/>
<feature type="domain" description="RDD" evidence="7">
    <location>
        <begin position="57"/>
        <end position="183"/>
    </location>
</feature>
<evidence type="ECO:0000256" key="5">
    <source>
        <dbReference type="SAM" id="MobiDB-lite"/>
    </source>
</evidence>
<dbReference type="PATRIC" id="fig|1079.6.peg.2282"/>
<evidence type="ECO:0000259" key="7">
    <source>
        <dbReference type="Pfam" id="PF06271"/>
    </source>
</evidence>
<comment type="subcellular location">
    <subcellularLocation>
        <location evidence="1">Membrane</location>
        <topology evidence="1">Multi-pass membrane protein</topology>
    </subcellularLocation>
</comment>
<dbReference type="EMBL" id="AP014854">
    <property type="protein sequence ID" value="BAS00125.1"/>
    <property type="molecule type" value="Genomic_DNA"/>
</dbReference>
<evidence type="ECO:0000313" key="10">
    <source>
        <dbReference type="Proteomes" id="UP000065734"/>
    </source>
</evidence>
<keyword evidence="10" id="KW-1185">Reference proteome</keyword>
<evidence type="ECO:0000256" key="4">
    <source>
        <dbReference type="ARBA" id="ARBA00023136"/>
    </source>
</evidence>
<feature type="transmembrane region" description="Helical" evidence="6">
    <location>
        <begin position="64"/>
        <end position="88"/>
    </location>
</feature>
<keyword evidence="2 6" id="KW-0812">Transmembrane</keyword>
<accession>A0A0H5BG77</accession>
<protein>
    <submittedName>
        <fullName evidence="9">RDD family protein</fullName>
    </submittedName>
</protein>
<proteinExistence type="predicted"/>
<dbReference type="GO" id="GO:0016020">
    <property type="term" value="C:membrane"/>
    <property type="evidence" value="ECO:0007669"/>
    <property type="project" value="UniProtKB-SubCell"/>
</dbReference>
<dbReference type="OrthoDB" id="7270324at2"/>